<organism evidence="2 3">
    <name type="scientific">Stichopus japonicus</name>
    <name type="common">Sea cucumber</name>
    <dbReference type="NCBI Taxonomy" id="307972"/>
    <lineage>
        <taxon>Eukaryota</taxon>
        <taxon>Metazoa</taxon>
        <taxon>Echinodermata</taxon>
        <taxon>Eleutherozoa</taxon>
        <taxon>Echinozoa</taxon>
        <taxon>Holothuroidea</taxon>
        <taxon>Aspidochirotacea</taxon>
        <taxon>Aspidochirotida</taxon>
        <taxon>Stichopodidae</taxon>
        <taxon>Apostichopus</taxon>
    </lineage>
</organism>
<protein>
    <submittedName>
        <fullName evidence="2">Putative extracellular tyrosine-protein kinase PKDCC</fullName>
    </submittedName>
</protein>
<evidence type="ECO:0000313" key="2">
    <source>
        <dbReference type="EMBL" id="PIK42283.1"/>
    </source>
</evidence>
<dbReference type="EMBL" id="MRZV01000945">
    <property type="protein sequence ID" value="PIK42283.1"/>
    <property type="molecule type" value="Genomic_DNA"/>
</dbReference>
<dbReference type="PROSITE" id="PS50011">
    <property type="entry name" value="PROTEIN_KINASE_DOM"/>
    <property type="match status" value="1"/>
</dbReference>
<dbReference type="InterPro" id="IPR000719">
    <property type="entry name" value="Prot_kinase_dom"/>
</dbReference>
<gene>
    <name evidence="2" type="ORF">BSL78_20861</name>
</gene>
<dbReference type="PANTHER" id="PTHR46448">
    <property type="entry name" value="PROTEIN KINASE DOMAIN-CONTAINING PROTEIN"/>
    <property type="match status" value="1"/>
</dbReference>
<dbReference type="OrthoDB" id="4062651at2759"/>
<sequence>MVLDRPVGRGTTKTAFKSTFAGQTVVVKMVTDNVKDIVACKKKKGAHNINSCFKFAQYKIMKEIALLEQLRHPNVAQLLGSCIRNEVDKNDRVMVVMELGKPVDIRKMGWPMQLQVSLNMAELLHYFHNSPIGSIRIGDFKRDQFRLINGTVKISDLDDLTVEEQSCDVRAIVSLWGRITVSASGVQGDGGEGKGWGAVNIPLTIRVG</sequence>
<dbReference type="PANTHER" id="PTHR46448:SF1">
    <property type="entry name" value="PROTEIN KINASE DOMAIN-CONTAINING PROTEIN"/>
    <property type="match status" value="1"/>
</dbReference>
<keyword evidence="3" id="KW-1185">Reference proteome</keyword>
<dbReference type="GO" id="GO:0005524">
    <property type="term" value="F:ATP binding"/>
    <property type="evidence" value="ECO:0007669"/>
    <property type="project" value="InterPro"/>
</dbReference>
<evidence type="ECO:0000313" key="3">
    <source>
        <dbReference type="Proteomes" id="UP000230750"/>
    </source>
</evidence>
<name>A0A2G8K2T7_STIJA</name>
<dbReference type="STRING" id="307972.A0A2G8K2T7"/>
<keyword evidence="2" id="KW-0808">Transferase</keyword>
<dbReference type="SUPFAM" id="SSF56112">
    <property type="entry name" value="Protein kinase-like (PK-like)"/>
    <property type="match status" value="1"/>
</dbReference>
<proteinExistence type="predicted"/>
<keyword evidence="2" id="KW-0418">Kinase</keyword>
<feature type="domain" description="Protein kinase" evidence="1">
    <location>
        <begin position="1"/>
        <end position="208"/>
    </location>
</feature>
<evidence type="ECO:0000259" key="1">
    <source>
        <dbReference type="PROSITE" id="PS50011"/>
    </source>
</evidence>
<dbReference type="AlphaFoldDB" id="A0A2G8K2T7"/>
<dbReference type="GO" id="GO:0004715">
    <property type="term" value="F:non-membrane spanning protein tyrosine kinase activity"/>
    <property type="evidence" value="ECO:0007669"/>
    <property type="project" value="InterPro"/>
</dbReference>
<dbReference type="InterPro" id="IPR042983">
    <property type="entry name" value="PKDCC"/>
</dbReference>
<comment type="caution">
    <text evidence="2">The sequence shown here is derived from an EMBL/GenBank/DDBJ whole genome shotgun (WGS) entry which is preliminary data.</text>
</comment>
<dbReference type="InterPro" id="IPR011009">
    <property type="entry name" value="Kinase-like_dom_sf"/>
</dbReference>
<dbReference type="GO" id="GO:0001501">
    <property type="term" value="P:skeletal system development"/>
    <property type="evidence" value="ECO:0007669"/>
    <property type="project" value="TreeGrafter"/>
</dbReference>
<reference evidence="2 3" key="1">
    <citation type="journal article" date="2017" name="PLoS Biol.">
        <title>The sea cucumber genome provides insights into morphological evolution and visceral regeneration.</title>
        <authorList>
            <person name="Zhang X."/>
            <person name="Sun L."/>
            <person name="Yuan J."/>
            <person name="Sun Y."/>
            <person name="Gao Y."/>
            <person name="Zhang L."/>
            <person name="Li S."/>
            <person name="Dai H."/>
            <person name="Hamel J.F."/>
            <person name="Liu C."/>
            <person name="Yu Y."/>
            <person name="Liu S."/>
            <person name="Lin W."/>
            <person name="Guo K."/>
            <person name="Jin S."/>
            <person name="Xu P."/>
            <person name="Storey K.B."/>
            <person name="Huan P."/>
            <person name="Zhang T."/>
            <person name="Zhou Y."/>
            <person name="Zhang J."/>
            <person name="Lin C."/>
            <person name="Li X."/>
            <person name="Xing L."/>
            <person name="Huo D."/>
            <person name="Sun M."/>
            <person name="Wang L."/>
            <person name="Mercier A."/>
            <person name="Li F."/>
            <person name="Yang H."/>
            <person name="Xiang J."/>
        </authorList>
    </citation>
    <scope>NUCLEOTIDE SEQUENCE [LARGE SCALE GENOMIC DNA]</scope>
    <source>
        <strain evidence="2">Shaxun</strain>
        <tissue evidence="2">Muscle</tissue>
    </source>
</reference>
<dbReference type="Proteomes" id="UP000230750">
    <property type="component" value="Unassembled WGS sequence"/>
</dbReference>
<dbReference type="Gene3D" id="1.10.510.10">
    <property type="entry name" value="Transferase(Phosphotransferase) domain 1"/>
    <property type="match status" value="1"/>
</dbReference>
<dbReference type="GO" id="GO:0005576">
    <property type="term" value="C:extracellular region"/>
    <property type="evidence" value="ECO:0007669"/>
    <property type="project" value="TreeGrafter"/>
</dbReference>
<accession>A0A2G8K2T7</accession>